<evidence type="ECO:0000256" key="4">
    <source>
        <dbReference type="ARBA" id="ARBA00023136"/>
    </source>
</evidence>
<comment type="subcellular location">
    <subcellularLocation>
        <location evidence="1">Membrane</location>
        <topology evidence="1">Multi-pass membrane protein</topology>
    </subcellularLocation>
</comment>
<keyword evidence="8" id="KW-1185">Reference proteome</keyword>
<feature type="transmembrane region" description="Helical" evidence="5">
    <location>
        <begin position="335"/>
        <end position="357"/>
    </location>
</feature>
<sequence>MEQSNTRAVFLALALLGLLTLADCMTDSLLPALADEVHTRSGFWNFGALAIVLRGVSDFIGQIVLGYIISTKSKHCAMMVNVTSILSASVFTLLFLLDRRHWVLLVTVGMLHVEKPTKLRSAYYYATGAVTVLAQAFGPFLVSMLAEHSCILPGVLSALCCIISYSILDYLNGVGYTAKESVQDESSSLRTPLLLDQQQAYQDNGKPSDSGVSLMVHLSTYFGKQSLLRTSELAFLPSVFFLMAICKSTRPLFTTYIQHRDNVSATEAEGLWLCRSAMSVAIFGFIEPFIVLNQGPQMPDSTNINLHQARFSVLFISLGAFAIGLSGSYSTITTALIINTIGVATDLNILTFASTLFKSSDAGSVMMPLASIESVGTLLGIGVLYPLYQWSMKEDLPFLAGGVPYYICGTLYAVTACLLWSLKSKRQVTEP</sequence>
<keyword evidence="4 5" id="KW-0472">Membrane</keyword>
<evidence type="ECO:0000313" key="8">
    <source>
        <dbReference type="Proteomes" id="UP000605986"/>
    </source>
</evidence>
<dbReference type="OrthoDB" id="194139at2759"/>
<evidence type="ECO:0008006" key="9">
    <source>
        <dbReference type="Google" id="ProtNLM"/>
    </source>
</evidence>
<feature type="chain" id="PRO_5034285999" description="Major facilitator superfamily (MFS) profile domain-containing protein" evidence="6">
    <location>
        <begin position="25"/>
        <end position="431"/>
    </location>
</feature>
<dbReference type="AlphaFoldDB" id="A0A8H4KH26"/>
<evidence type="ECO:0000256" key="5">
    <source>
        <dbReference type="SAM" id="Phobius"/>
    </source>
</evidence>
<dbReference type="GO" id="GO:0022857">
    <property type="term" value="F:transmembrane transporter activity"/>
    <property type="evidence" value="ECO:0007669"/>
    <property type="project" value="TreeGrafter"/>
</dbReference>
<keyword evidence="3 5" id="KW-1133">Transmembrane helix</keyword>
<keyword evidence="6" id="KW-0732">Signal</keyword>
<comment type="caution">
    <text evidence="7">The sequence shown here is derived from an EMBL/GenBank/DDBJ whole genome shotgun (WGS) entry which is preliminary data.</text>
</comment>
<feature type="transmembrane region" description="Helical" evidence="5">
    <location>
        <begin position="270"/>
        <end position="290"/>
    </location>
</feature>
<evidence type="ECO:0000256" key="6">
    <source>
        <dbReference type="SAM" id="SignalP"/>
    </source>
</evidence>
<feature type="transmembrane region" description="Helical" evidence="5">
    <location>
        <begin position="311"/>
        <end position="329"/>
    </location>
</feature>
<dbReference type="Proteomes" id="UP000605986">
    <property type="component" value="Unassembled WGS sequence"/>
</dbReference>
<reference evidence="7" key="1">
    <citation type="submission" date="2020-01" db="EMBL/GenBank/DDBJ databases">
        <title>Identification and distribution of gene clusters putatively required for synthesis of sphingolipid metabolism inhibitors in phylogenetically diverse species of the filamentous fungus Fusarium.</title>
        <authorList>
            <person name="Kim H.-S."/>
            <person name="Busman M."/>
            <person name="Brown D.W."/>
            <person name="Divon H."/>
            <person name="Uhlig S."/>
            <person name="Proctor R.H."/>
        </authorList>
    </citation>
    <scope>NUCLEOTIDE SEQUENCE</scope>
    <source>
        <strain evidence="7">NRRL 53441</strain>
    </source>
</reference>
<name>A0A8H4KH26_9HYPO</name>
<feature type="transmembrane region" description="Helical" evidence="5">
    <location>
        <begin position="122"/>
        <end position="142"/>
    </location>
</feature>
<proteinExistence type="predicted"/>
<accession>A0A8H4KH26</accession>
<evidence type="ECO:0000256" key="1">
    <source>
        <dbReference type="ARBA" id="ARBA00004141"/>
    </source>
</evidence>
<keyword evidence="2 5" id="KW-0812">Transmembrane</keyword>
<evidence type="ECO:0000313" key="7">
    <source>
        <dbReference type="EMBL" id="KAF4450282.1"/>
    </source>
</evidence>
<feature type="signal peptide" evidence="6">
    <location>
        <begin position="1"/>
        <end position="24"/>
    </location>
</feature>
<evidence type="ECO:0000256" key="3">
    <source>
        <dbReference type="ARBA" id="ARBA00022989"/>
    </source>
</evidence>
<feature type="transmembrane region" description="Helical" evidence="5">
    <location>
        <begin position="149"/>
        <end position="168"/>
    </location>
</feature>
<feature type="transmembrane region" description="Helical" evidence="5">
    <location>
        <begin position="403"/>
        <end position="422"/>
    </location>
</feature>
<gene>
    <name evidence="7" type="ORF">F53441_6564</name>
</gene>
<feature type="transmembrane region" description="Helical" evidence="5">
    <location>
        <begin position="76"/>
        <end position="97"/>
    </location>
</feature>
<evidence type="ECO:0000256" key="2">
    <source>
        <dbReference type="ARBA" id="ARBA00022692"/>
    </source>
</evidence>
<protein>
    <recommendedName>
        <fullName evidence="9">Major facilitator superfamily (MFS) profile domain-containing protein</fullName>
    </recommendedName>
</protein>
<dbReference type="GO" id="GO:0016020">
    <property type="term" value="C:membrane"/>
    <property type="evidence" value="ECO:0007669"/>
    <property type="project" value="UniProtKB-SubCell"/>
</dbReference>
<dbReference type="PANTHER" id="PTHR23507">
    <property type="entry name" value="ZGC:174356"/>
    <property type="match status" value="1"/>
</dbReference>
<dbReference type="PANTHER" id="PTHR23507:SF1">
    <property type="entry name" value="FI18259P1-RELATED"/>
    <property type="match status" value="1"/>
</dbReference>
<dbReference type="EMBL" id="JAADJG010000252">
    <property type="protein sequence ID" value="KAF4450282.1"/>
    <property type="molecule type" value="Genomic_DNA"/>
</dbReference>
<organism evidence="7 8">
    <name type="scientific">Fusarium austroafricanum</name>
    <dbReference type="NCBI Taxonomy" id="2364996"/>
    <lineage>
        <taxon>Eukaryota</taxon>
        <taxon>Fungi</taxon>
        <taxon>Dikarya</taxon>
        <taxon>Ascomycota</taxon>
        <taxon>Pezizomycotina</taxon>
        <taxon>Sordariomycetes</taxon>
        <taxon>Hypocreomycetidae</taxon>
        <taxon>Hypocreales</taxon>
        <taxon>Nectriaceae</taxon>
        <taxon>Fusarium</taxon>
        <taxon>Fusarium concolor species complex</taxon>
    </lineage>
</organism>
<feature type="transmembrane region" description="Helical" evidence="5">
    <location>
        <begin position="46"/>
        <end position="69"/>
    </location>
</feature>